<protein>
    <submittedName>
        <fullName evidence="1">Uncharacterized protein</fullName>
    </submittedName>
</protein>
<dbReference type="KEGG" id="gbc:GbCGDNIH3_7073"/>
<reference evidence="2" key="1">
    <citation type="submission" date="2012-06" db="EMBL/GenBank/DDBJ databases">
        <title>Genome analysis of multiple Granulibacter bethesdensis isolates demonstrates substantial genome diversity.</title>
        <authorList>
            <person name="Greenberg D.E."/>
            <person name="Porcella S.F."/>
            <person name="Zarember K."/>
            <person name="Zelazny A.M."/>
            <person name="Bruno D."/>
            <person name="Martens C."/>
            <person name="Barbian K.D."/>
            <person name="Jaske E."/>
            <person name="Holland S.M."/>
        </authorList>
    </citation>
    <scope>NUCLEOTIDE SEQUENCE [LARGE SCALE GENOMIC DNA]</scope>
    <source>
        <strain evidence="2">CGDNIH3</strain>
    </source>
</reference>
<evidence type="ECO:0000313" key="2">
    <source>
        <dbReference type="Proteomes" id="UP000019438"/>
    </source>
</evidence>
<accession>A0AAN0RE15</accession>
<sequence>MTAFFAPATYTGVKAAFRRLIAALGGIEAAESYGFAARSLLSNYGNADSPRFPPAHIILDVEAAAGEVFVTEALARAQGYRLEKIETASTASVQPLPAAMRDWCLSQGKSLSAFLAAIADGSVDRAECDMIEASLLEHLRETVEAVRAVRHHREAPSS</sequence>
<dbReference type="EMBL" id="CP003181">
    <property type="protein sequence ID" value="AHJ63235.1"/>
    <property type="molecule type" value="Genomic_DNA"/>
</dbReference>
<evidence type="ECO:0000313" key="1">
    <source>
        <dbReference type="EMBL" id="AHJ63235.1"/>
    </source>
</evidence>
<organism evidence="1 2">
    <name type="scientific">Granulibacter bethesdensis</name>
    <dbReference type="NCBI Taxonomy" id="364410"/>
    <lineage>
        <taxon>Bacteria</taxon>
        <taxon>Pseudomonadati</taxon>
        <taxon>Pseudomonadota</taxon>
        <taxon>Alphaproteobacteria</taxon>
        <taxon>Acetobacterales</taxon>
        <taxon>Acetobacteraceae</taxon>
        <taxon>Granulibacter</taxon>
    </lineage>
</organism>
<gene>
    <name evidence="1" type="ORF">GbCGDNIH3_7073</name>
</gene>
<dbReference type="AlphaFoldDB" id="A0AAN0RE15"/>
<name>A0AAN0RE15_9PROT</name>
<dbReference type="Proteomes" id="UP000019438">
    <property type="component" value="Chromosome"/>
</dbReference>
<proteinExistence type="predicted"/>
<dbReference type="RefSeq" id="WP_025286799.1">
    <property type="nucleotide sequence ID" value="NZ_CP003181.2"/>
</dbReference>